<dbReference type="InterPro" id="IPR004254">
    <property type="entry name" value="AdipoR/HlyIII-related"/>
</dbReference>
<feature type="transmembrane region" description="Helical" evidence="8">
    <location>
        <begin position="24"/>
        <end position="45"/>
    </location>
</feature>
<feature type="binding site" evidence="7">
    <location>
        <position position="75"/>
    </location>
    <ligand>
        <name>Zn(2+)</name>
        <dbReference type="ChEBI" id="CHEBI:29105"/>
    </ligand>
</feature>
<keyword evidence="7" id="KW-0862">Zinc</keyword>
<protein>
    <submittedName>
        <fullName evidence="9">Hemolysin D</fullName>
    </submittedName>
</protein>
<gene>
    <name evidence="9" type="ORF">FE810_05015</name>
</gene>
<dbReference type="RefSeq" id="WP_138318933.1">
    <property type="nucleotide sequence ID" value="NZ_VCBC01000004.1"/>
</dbReference>
<evidence type="ECO:0000256" key="6">
    <source>
        <dbReference type="ARBA" id="ARBA00023136"/>
    </source>
</evidence>
<keyword evidence="10" id="KW-1185">Reference proteome</keyword>
<feature type="transmembrane region" description="Helical" evidence="8">
    <location>
        <begin position="170"/>
        <end position="191"/>
    </location>
</feature>
<feature type="transmembrane region" description="Helical" evidence="8">
    <location>
        <begin position="143"/>
        <end position="164"/>
    </location>
</feature>
<dbReference type="GO" id="GO:0005886">
    <property type="term" value="C:plasma membrane"/>
    <property type="evidence" value="ECO:0007669"/>
    <property type="project" value="UniProtKB-SubCell"/>
</dbReference>
<dbReference type="PANTHER" id="PTHR20855">
    <property type="entry name" value="ADIPOR/PROGESTIN RECEPTOR-RELATED"/>
    <property type="match status" value="1"/>
</dbReference>
<evidence type="ECO:0000256" key="3">
    <source>
        <dbReference type="ARBA" id="ARBA00022475"/>
    </source>
</evidence>
<dbReference type="PANTHER" id="PTHR20855:SF3">
    <property type="entry name" value="LD03007P"/>
    <property type="match status" value="1"/>
</dbReference>
<keyword evidence="7" id="KW-0479">Metal-binding</keyword>
<dbReference type="InterPro" id="IPR005744">
    <property type="entry name" value="Hy-lIII"/>
</dbReference>
<reference evidence="9 10" key="1">
    <citation type="submission" date="2019-05" db="EMBL/GenBank/DDBJ databases">
        <title>Genome sequences of Thalassotalea litorea 1K03283.</title>
        <authorList>
            <person name="Zhang D."/>
        </authorList>
    </citation>
    <scope>NUCLEOTIDE SEQUENCE [LARGE SCALE GENOMIC DNA]</scope>
    <source>
        <strain evidence="9 10">MCCC 1K03283</strain>
    </source>
</reference>
<feature type="transmembrane region" description="Helical" evidence="8">
    <location>
        <begin position="88"/>
        <end position="108"/>
    </location>
</feature>
<dbReference type="GO" id="GO:0046872">
    <property type="term" value="F:metal ion binding"/>
    <property type="evidence" value="ECO:0007669"/>
    <property type="project" value="UniProtKB-KW"/>
</dbReference>
<evidence type="ECO:0000256" key="2">
    <source>
        <dbReference type="ARBA" id="ARBA00008488"/>
    </source>
</evidence>
<organism evidence="9 10">
    <name type="scientific">Thalassotalea litorea</name>
    <dbReference type="NCBI Taxonomy" id="2020715"/>
    <lineage>
        <taxon>Bacteria</taxon>
        <taxon>Pseudomonadati</taxon>
        <taxon>Pseudomonadota</taxon>
        <taxon>Gammaproteobacteria</taxon>
        <taxon>Alteromonadales</taxon>
        <taxon>Colwelliaceae</taxon>
        <taxon>Thalassotalea</taxon>
    </lineage>
</organism>
<dbReference type="NCBIfam" id="TIGR01065">
    <property type="entry name" value="hlyIII"/>
    <property type="match status" value="1"/>
</dbReference>
<evidence type="ECO:0000256" key="8">
    <source>
        <dbReference type="SAM" id="Phobius"/>
    </source>
</evidence>
<feature type="transmembrane region" description="Helical" evidence="8">
    <location>
        <begin position="198"/>
        <end position="219"/>
    </location>
</feature>
<evidence type="ECO:0000256" key="4">
    <source>
        <dbReference type="ARBA" id="ARBA00022692"/>
    </source>
</evidence>
<dbReference type="AlphaFoldDB" id="A0A5R9IS26"/>
<accession>A0A5R9IS26</accession>
<keyword evidence="5 8" id="KW-1133">Transmembrane helix</keyword>
<feature type="transmembrane region" description="Helical" evidence="8">
    <location>
        <begin position="57"/>
        <end position="76"/>
    </location>
</feature>
<feature type="binding site" evidence="7">
    <location>
        <position position="197"/>
    </location>
    <ligand>
        <name>Zn(2+)</name>
        <dbReference type="ChEBI" id="CHEBI:29105"/>
    </ligand>
</feature>
<evidence type="ECO:0000256" key="7">
    <source>
        <dbReference type="PIRSR" id="PIRSR604254-1"/>
    </source>
</evidence>
<evidence type="ECO:0000256" key="1">
    <source>
        <dbReference type="ARBA" id="ARBA00004651"/>
    </source>
</evidence>
<comment type="subcellular location">
    <subcellularLocation>
        <location evidence="1">Cell membrane</location>
        <topology evidence="1">Multi-pass membrane protein</topology>
    </subcellularLocation>
</comment>
<evidence type="ECO:0000313" key="9">
    <source>
        <dbReference type="EMBL" id="TLU66867.1"/>
    </source>
</evidence>
<evidence type="ECO:0000313" key="10">
    <source>
        <dbReference type="Proteomes" id="UP000307790"/>
    </source>
</evidence>
<name>A0A5R9IS26_9GAMM</name>
<dbReference type="GO" id="GO:0140911">
    <property type="term" value="F:pore-forming activity"/>
    <property type="evidence" value="ECO:0007669"/>
    <property type="project" value="InterPro"/>
</dbReference>
<keyword evidence="6 8" id="KW-0472">Membrane</keyword>
<keyword evidence="4 8" id="KW-0812">Transmembrane</keyword>
<dbReference type="OrthoDB" id="9813689at2"/>
<proteinExistence type="inferred from homology"/>
<dbReference type="Proteomes" id="UP000307790">
    <property type="component" value="Unassembled WGS sequence"/>
</dbReference>
<comment type="similarity">
    <text evidence="2">Belongs to the UPF0073 (Hly-III) family.</text>
</comment>
<feature type="binding site" evidence="7">
    <location>
        <position position="201"/>
    </location>
    <ligand>
        <name>Zn(2+)</name>
        <dbReference type="ChEBI" id="CHEBI:29105"/>
    </ligand>
</feature>
<comment type="caution">
    <text evidence="9">The sequence shown here is derived from an EMBL/GenBank/DDBJ whole genome shotgun (WGS) entry which is preliminary data.</text>
</comment>
<dbReference type="EMBL" id="VCBC01000004">
    <property type="protein sequence ID" value="TLU66867.1"/>
    <property type="molecule type" value="Genomic_DNA"/>
</dbReference>
<feature type="transmembrane region" description="Helical" evidence="8">
    <location>
        <begin position="114"/>
        <end position="136"/>
    </location>
</feature>
<sequence>MSGQVISQNIQKNLRQGYSLVEELLNSITHGVGALLSVAALTLMIMVANDAAQMTSAIIYGTSMLVLFLASTLYHSITHQSAKSVLKLVDHCAIYLLIAGTYTPFMLISLENAWGYAILSIVWTLAIAGIFFKLIFRQRFPKVSLATYLAMGWLVVIAMPDMIANVATGGLILLASGGAAYTLGAVFYAFNKIPFNHAIWHVFVLAGSCCHFLAIYIYLMG</sequence>
<evidence type="ECO:0000256" key="5">
    <source>
        <dbReference type="ARBA" id="ARBA00022989"/>
    </source>
</evidence>
<dbReference type="Pfam" id="PF03006">
    <property type="entry name" value="HlyIII"/>
    <property type="match status" value="1"/>
</dbReference>
<keyword evidence="3" id="KW-1003">Cell membrane</keyword>